<accession>A0A3M7PBS3</accession>
<name>A0A3M7PBS3_BRAPC</name>
<organism evidence="1 2">
    <name type="scientific">Brachionus plicatilis</name>
    <name type="common">Marine rotifer</name>
    <name type="synonym">Brachionus muelleri</name>
    <dbReference type="NCBI Taxonomy" id="10195"/>
    <lineage>
        <taxon>Eukaryota</taxon>
        <taxon>Metazoa</taxon>
        <taxon>Spiralia</taxon>
        <taxon>Gnathifera</taxon>
        <taxon>Rotifera</taxon>
        <taxon>Eurotatoria</taxon>
        <taxon>Monogononta</taxon>
        <taxon>Pseudotrocha</taxon>
        <taxon>Ploima</taxon>
        <taxon>Brachionidae</taxon>
        <taxon>Brachionus</taxon>
    </lineage>
</organism>
<dbReference type="EMBL" id="REGN01012295">
    <property type="protein sequence ID" value="RMZ96210.1"/>
    <property type="molecule type" value="Genomic_DNA"/>
</dbReference>
<protein>
    <submittedName>
        <fullName evidence="1">Uncharacterized protein</fullName>
    </submittedName>
</protein>
<evidence type="ECO:0000313" key="2">
    <source>
        <dbReference type="Proteomes" id="UP000276133"/>
    </source>
</evidence>
<dbReference type="Proteomes" id="UP000276133">
    <property type="component" value="Unassembled WGS sequence"/>
</dbReference>
<comment type="caution">
    <text evidence="1">The sequence shown here is derived from an EMBL/GenBank/DDBJ whole genome shotgun (WGS) entry which is preliminary data.</text>
</comment>
<reference evidence="1 2" key="1">
    <citation type="journal article" date="2018" name="Sci. Rep.">
        <title>Genomic signatures of local adaptation to the degree of environmental predictability in rotifers.</title>
        <authorList>
            <person name="Franch-Gras L."/>
            <person name="Hahn C."/>
            <person name="Garcia-Roger E.M."/>
            <person name="Carmona M.J."/>
            <person name="Serra M."/>
            <person name="Gomez A."/>
        </authorList>
    </citation>
    <scope>NUCLEOTIDE SEQUENCE [LARGE SCALE GENOMIC DNA]</scope>
    <source>
        <strain evidence="1">HYR1</strain>
    </source>
</reference>
<sequence>MRKPHMTSKKSGKEIIELEKNSAKIPFYCQINLYFKLLSYFFGLHYYLNPVSANNLCLYVCIGRRLEAKFSFRVIDQTLQN</sequence>
<gene>
    <name evidence="1" type="ORF">BpHYR1_015987</name>
</gene>
<keyword evidence="2" id="KW-1185">Reference proteome</keyword>
<evidence type="ECO:0000313" key="1">
    <source>
        <dbReference type="EMBL" id="RMZ96210.1"/>
    </source>
</evidence>
<proteinExistence type="predicted"/>
<dbReference type="AlphaFoldDB" id="A0A3M7PBS3"/>